<reference evidence="2" key="2">
    <citation type="submission" date="2025-08" db="UniProtKB">
        <authorList>
            <consortium name="RefSeq"/>
        </authorList>
    </citation>
    <scope>IDENTIFICATION</scope>
    <source>
        <tissue evidence="2">Whole plant</tissue>
    </source>
</reference>
<dbReference type="GeneID" id="107466218"/>
<evidence type="ECO:0000313" key="1">
    <source>
        <dbReference type="Proteomes" id="UP000515211"/>
    </source>
</evidence>
<gene>
    <name evidence="2" type="primary">LOC107466218</name>
</gene>
<name>A0A6P4BDT4_ARADU</name>
<reference evidence="1" key="1">
    <citation type="journal article" date="2016" name="Nat. Genet.">
        <title>The genome sequences of Arachis duranensis and Arachis ipaensis, the diploid ancestors of cultivated peanut.</title>
        <authorList>
            <person name="Bertioli D.J."/>
            <person name="Cannon S.B."/>
            <person name="Froenicke L."/>
            <person name="Huang G."/>
            <person name="Farmer A.D."/>
            <person name="Cannon E.K."/>
            <person name="Liu X."/>
            <person name="Gao D."/>
            <person name="Clevenger J."/>
            <person name="Dash S."/>
            <person name="Ren L."/>
            <person name="Moretzsohn M.C."/>
            <person name="Shirasawa K."/>
            <person name="Huang W."/>
            <person name="Vidigal B."/>
            <person name="Abernathy B."/>
            <person name="Chu Y."/>
            <person name="Niederhuth C.E."/>
            <person name="Umale P."/>
            <person name="Araujo A.C."/>
            <person name="Kozik A."/>
            <person name="Kim K.D."/>
            <person name="Burow M.D."/>
            <person name="Varshney R.K."/>
            <person name="Wang X."/>
            <person name="Zhang X."/>
            <person name="Barkley N."/>
            <person name="Guimaraes P.M."/>
            <person name="Isobe S."/>
            <person name="Guo B."/>
            <person name="Liao B."/>
            <person name="Stalker H.T."/>
            <person name="Schmitz R.J."/>
            <person name="Scheffler B.E."/>
            <person name="Leal-Bertioli S.C."/>
            <person name="Xun X."/>
            <person name="Jackson S.A."/>
            <person name="Michelmore R."/>
            <person name="Ozias-Akins P."/>
        </authorList>
    </citation>
    <scope>NUCLEOTIDE SEQUENCE [LARGE SCALE GENOMIC DNA]</scope>
    <source>
        <strain evidence="1">cv. V14167</strain>
    </source>
</reference>
<organism evidence="1 2">
    <name type="scientific">Arachis duranensis</name>
    <name type="common">Wild peanut</name>
    <dbReference type="NCBI Taxonomy" id="130453"/>
    <lineage>
        <taxon>Eukaryota</taxon>
        <taxon>Viridiplantae</taxon>
        <taxon>Streptophyta</taxon>
        <taxon>Embryophyta</taxon>
        <taxon>Tracheophyta</taxon>
        <taxon>Spermatophyta</taxon>
        <taxon>Magnoliopsida</taxon>
        <taxon>eudicotyledons</taxon>
        <taxon>Gunneridae</taxon>
        <taxon>Pentapetalae</taxon>
        <taxon>rosids</taxon>
        <taxon>fabids</taxon>
        <taxon>Fabales</taxon>
        <taxon>Fabaceae</taxon>
        <taxon>Papilionoideae</taxon>
        <taxon>50 kb inversion clade</taxon>
        <taxon>dalbergioids sensu lato</taxon>
        <taxon>Dalbergieae</taxon>
        <taxon>Pterocarpus clade</taxon>
        <taxon>Arachis</taxon>
    </lineage>
</organism>
<proteinExistence type="predicted"/>
<accession>A0A6P4BDT4</accession>
<dbReference type="AlphaFoldDB" id="A0A6P4BDT4"/>
<keyword evidence="1" id="KW-1185">Reference proteome</keyword>
<protein>
    <submittedName>
        <fullName evidence="2">Uncharacterized protein LOC107466218</fullName>
    </submittedName>
</protein>
<evidence type="ECO:0000313" key="2">
    <source>
        <dbReference type="RefSeq" id="XP_015940691.1"/>
    </source>
</evidence>
<dbReference type="KEGG" id="adu:107466218"/>
<dbReference type="RefSeq" id="XP_015940691.1">
    <property type="nucleotide sequence ID" value="XM_016085205.2"/>
</dbReference>
<dbReference type="Proteomes" id="UP000515211">
    <property type="component" value="Chromosome 9"/>
</dbReference>
<sequence length="172" mass="18405">MSESLIPSLRPSHFHFTFIVQHFSSTILIKVQRDIGNAITLRRAVSSVAHSRASRRILRVVCSHLASLLCAWLLAPPSASECSSCASWLLLVVRGCLCLILPPSVTRVSSQSLASHGSPVSSPAAEAIRGVVPCVVAFLLVVVDSPSTVGSVLASTFKWELGAGEDNNIFWN</sequence>